<evidence type="ECO:0000259" key="1">
    <source>
        <dbReference type="PROSITE" id="PS50172"/>
    </source>
</evidence>
<dbReference type="Pfam" id="PF12738">
    <property type="entry name" value="PTCB-BRCT"/>
    <property type="match status" value="1"/>
</dbReference>
<proteinExistence type="predicted"/>
<dbReference type="InterPro" id="IPR036420">
    <property type="entry name" value="BRCT_dom_sf"/>
</dbReference>
<dbReference type="Proteomes" id="UP000054279">
    <property type="component" value="Unassembled WGS sequence"/>
</dbReference>
<gene>
    <name evidence="2" type="ORF">M422DRAFT_97553</name>
</gene>
<dbReference type="EMBL" id="KN837912">
    <property type="protein sequence ID" value="KIJ22847.1"/>
    <property type="molecule type" value="Genomic_DNA"/>
</dbReference>
<reference evidence="2 3" key="1">
    <citation type="submission" date="2014-06" db="EMBL/GenBank/DDBJ databases">
        <title>Evolutionary Origins and Diversification of the Mycorrhizal Mutualists.</title>
        <authorList>
            <consortium name="DOE Joint Genome Institute"/>
            <consortium name="Mycorrhizal Genomics Consortium"/>
            <person name="Kohler A."/>
            <person name="Kuo A."/>
            <person name="Nagy L.G."/>
            <person name="Floudas D."/>
            <person name="Copeland A."/>
            <person name="Barry K.W."/>
            <person name="Cichocki N."/>
            <person name="Veneault-Fourrey C."/>
            <person name="LaButti K."/>
            <person name="Lindquist E.A."/>
            <person name="Lipzen A."/>
            <person name="Lundell T."/>
            <person name="Morin E."/>
            <person name="Murat C."/>
            <person name="Riley R."/>
            <person name="Ohm R."/>
            <person name="Sun H."/>
            <person name="Tunlid A."/>
            <person name="Henrissat B."/>
            <person name="Grigoriev I.V."/>
            <person name="Hibbett D.S."/>
            <person name="Martin F."/>
        </authorList>
    </citation>
    <scope>NUCLEOTIDE SEQUENCE [LARGE SCALE GENOMIC DNA]</scope>
    <source>
        <strain evidence="2 3">SS14</strain>
    </source>
</reference>
<dbReference type="GO" id="GO:0005634">
    <property type="term" value="C:nucleus"/>
    <property type="evidence" value="ECO:0007669"/>
    <property type="project" value="TreeGrafter"/>
</dbReference>
<feature type="non-terminal residue" evidence="2">
    <location>
        <position position="1"/>
    </location>
</feature>
<dbReference type="AlphaFoldDB" id="A0A0C9U1G4"/>
<dbReference type="SMART" id="SM00292">
    <property type="entry name" value="BRCT"/>
    <property type="match status" value="1"/>
</dbReference>
<accession>A0A0C9U1G4</accession>
<dbReference type="PANTHER" id="PTHR47667:SF1">
    <property type="entry name" value="REGULATOR OF TY1 TRANSPOSITION PROTEIN 107"/>
    <property type="match status" value="1"/>
</dbReference>
<evidence type="ECO:0000313" key="3">
    <source>
        <dbReference type="Proteomes" id="UP000054279"/>
    </source>
</evidence>
<name>A0A0C9U1G4_SPHS4</name>
<dbReference type="PANTHER" id="PTHR47667">
    <property type="entry name" value="REGULATOR OF TY1 TRANSPOSITION PROTEIN 107"/>
    <property type="match status" value="1"/>
</dbReference>
<dbReference type="GO" id="GO:1990683">
    <property type="term" value="P:DNA double-strand break attachment to nuclear envelope"/>
    <property type="evidence" value="ECO:0007669"/>
    <property type="project" value="TreeGrafter"/>
</dbReference>
<protein>
    <recommendedName>
        <fullName evidence="1">BRCT domain-containing protein</fullName>
    </recommendedName>
</protein>
<dbReference type="InterPro" id="IPR001357">
    <property type="entry name" value="BRCT_dom"/>
</dbReference>
<dbReference type="OrthoDB" id="342264at2759"/>
<dbReference type="PROSITE" id="PS50172">
    <property type="entry name" value="BRCT"/>
    <property type="match status" value="1"/>
</dbReference>
<dbReference type="Gene3D" id="3.40.50.10190">
    <property type="entry name" value="BRCT domain"/>
    <property type="match status" value="1"/>
</dbReference>
<dbReference type="GO" id="GO:0035361">
    <property type="term" value="C:Cul8-RING ubiquitin ligase complex"/>
    <property type="evidence" value="ECO:0007669"/>
    <property type="project" value="TreeGrafter"/>
</dbReference>
<dbReference type="HOGENOM" id="CLU_1839994_0_0_1"/>
<feature type="domain" description="BRCT" evidence="1">
    <location>
        <begin position="33"/>
        <end position="108"/>
    </location>
</feature>
<keyword evidence="3" id="KW-1185">Reference proteome</keyword>
<sequence length="140" mass="15722">KTIGTLRWFCCVEKSGVRLSPLDNLLHYPSRQSPIEGFSSHEITITNYQGEAREYLKKLISLMGATFTPNMSGRNTAVVAAHKTGTKTAKAEEWSLPVVTHRWLEDCFVEWRNLTPAQQKYIDYADGINYSVLVGTRGVG</sequence>
<evidence type="ECO:0000313" key="2">
    <source>
        <dbReference type="EMBL" id="KIJ22847.1"/>
    </source>
</evidence>
<feature type="non-terminal residue" evidence="2">
    <location>
        <position position="140"/>
    </location>
</feature>
<dbReference type="SUPFAM" id="SSF52113">
    <property type="entry name" value="BRCT domain"/>
    <property type="match status" value="1"/>
</dbReference>
<dbReference type="GO" id="GO:0006302">
    <property type="term" value="P:double-strand break repair"/>
    <property type="evidence" value="ECO:0007669"/>
    <property type="project" value="TreeGrafter"/>
</dbReference>
<organism evidence="2 3">
    <name type="scientific">Sphaerobolus stellatus (strain SS14)</name>
    <dbReference type="NCBI Taxonomy" id="990650"/>
    <lineage>
        <taxon>Eukaryota</taxon>
        <taxon>Fungi</taxon>
        <taxon>Dikarya</taxon>
        <taxon>Basidiomycota</taxon>
        <taxon>Agaricomycotina</taxon>
        <taxon>Agaricomycetes</taxon>
        <taxon>Phallomycetidae</taxon>
        <taxon>Geastrales</taxon>
        <taxon>Sphaerobolaceae</taxon>
        <taxon>Sphaerobolus</taxon>
    </lineage>
</organism>
<dbReference type="InterPro" id="IPR053036">
    <property type="entry name" value="CellCycle_DNARepair_Reg"/>
</dbReference>